<dbReference type="Proteomes" id="UP001165962">
    <property type="component" value="Unassembled WGS sequence"/>
</dbReference>
<evidence type="ECO:0000313" key="1">
    <source>
        <dbReference type="EMBL" id="NHN31179.1"/>
    </source>
</evidence>
<gene>
    <name evidence="1" type="ORF">G9U52_15170</name>
</gene>
<reference evidence="1" key="1">
    <citation type="submission" date="2020-03" db="EMBL/GenBank/DDBJ databases">
        <title>Draft sequencing of Paenibacilllus sp. S3N08.</title>
        <authorList>
            <person name="Kim D.-U."/>
        </authorList>
    </citation>
    <scope>NUCLEOTIDE SEQUENCE</scope>
    <source>
        <strain evidence="1">S3N08</strain>
    </source>
</reference>
<comment type="caution">
    <text evidence="1">The sequence shown here is derived from an EMBL/GenBank/DDBJ whole genome shotgun (WGS) entry which is preliminary data.</text>
</comment>
<dbReference type="RefSeq" id="WP_166150970.1">
    <property type="nucleotide sequence ID" value="NZ_JAAOIW010000005.1"/>
</dbReference>
<name>A0ABX0JAH5_9BACL</name>
<proteinExistence type="predicted"/>
<accession>A0ABX0JAH5</accession>
<protein>
    <submittedName>
        <fullName evidence="1">Uncharacterized protein</fullName>
    </submittedName>
</protein>
<organism evidence="1 2">
    <name type="scientific">Paenibacillus agricola</name>
    <dbReference type="NCBI Taxonomy" id="2716264"/>
    <lineage>
        <taxon>Bacteria</taxon>
        <taxon>Bacillati</taxon>
        <taxon>Bacillota</taxon>
        <taxon>Bacilli</taxon>
        <taxon>Bacillales</taxon>
        <taxon>Paenibacillaceae</taxon>
        <taxon>Paenibacillus</taxon>
    </lineage>
</organism>
<sequence>MSIAIDPKAGSHFTGKIFVVPHACDRAVEHFGVDRGQAPMYVMDMVRRASLIDSSVIGEDGVSRRLFAYKRTAFIVAINEDAVITLYPQESSAQSISDDVTRVLIKALRGAQRKEARELHAISVRKAELAVERAECELRKLKTRSITVAESMANRIAEIDAEITQLNVAAFEVKRTKSTLAKGIANYV</sequence>
<keyword evidence="2" id="KW-1185">Reference proteome</keyword>
<evidence type="ECO:0000313" key="2">
    <source>
        <dbReference type="Proteomes" id="UP001165962"/>
    </source>
</evidence>
<dbReference type="EMBL" id="JAAOIW010000005">
    <property type="protein sequence ID" value="NHN31179.1"/>
    <property type="molecule type" value="Genomic_DNA"/>
</dbReference>